<dbReference type="Pfam" id="PF18050">
    <property type="entry name" value="Cyclophil_like2"/>
    <property type="match status" value="1"/>
</dbReference>
<dbReference type="AlphaFoldDB" id="A0AAJ2X1A8"/>
<protein>
    <submittedName>
        <fullName evidence="2">Cyclophilin-like fold protein</fullName>
    </submittedName>
</protein>
<dbReference type="InterPro" id="IPR041183">
    <property type="entry name" value="Cyclophilin-like"/>
</dbReference>
<dbReference type="RefSeq" id="WP_228425140.1">
    <property type="nucleotide sequence ID" value="NZ_JAJFNJ020000003.1"/>
</dbReference>
<dbReference type="InterPro" id="IPR029000">
    <property type="entry name" value="Cyclophilin-like_dom_sf"/>
</dbReference>
<evidence type="ECO:0000313" key="3">
    <source>
        <dbReference type="Proteomes" id="UP001297361"/>
    </source>
</evidence>
<sequence length="124" mass="13466">MRITLTIGSDVVAAELVDNSATRDLLAQLPMKLDFEDFHATEKISYLPKKLDLSEVGPAGKAQAGDLMYYVPWGNLAVFYRGYTPSRDLVRLGRIVANPQALTRSASFTATVERAASAAPAPRP</sequence>
<dbReference type="EMBL" id="JAJFNJ020000003">
    <property type="protein sequence ID" value="MEC3886959.1"/>
    <property type="molecule type" value="Genomic_DNA"/>
</dbReference>
<dbReference type="Proteomes" id="UP001297361">
    <property type="component" value="Unassembled WGS sequence"/>
</dbReference>
<feature type="domain" description="Cyclophilin-like" evidence="1">
    <location>
        <begin position="5"/>
        <end position="112"/>
    </location>
</feature>
<comment type="caution">
    <text evidence="2">The sequence shown here is derived from an EMBL/GenBank/DDBJ whole genome shotgun (WGS) entry which is preliminary data.</text>
</comment>
<evidence type="ECO:0000313" key="2">
    <source>
        <dbReference type="EMBL" id="MEC3886959.1"/>
    </source>
</evidence>
<gene>
    <name evidence="2" type="ORF">LLE72_004080</name>
</gene>
<dbReference type="SUPFAM" id="SSF50891">
    <property type="entry name" value="Cyclophilin-like"/>
    <property type="match status" value="1"/>
</dbReference>
<name>A0AAJ2X1A8_XANCA</name>
<proteinExistence type="predicted"/>
<evidence type="ECO:0000259" key="1">
    <source>
        <dbReference type="Pfam" id="PF18050"/>
    </source>
</evidence>
<dbReference type="Gene3D" id="2.40.100.20">
    <property type="match status" value="1"/>
</dbReference>
<reference evidence="2" key="1">
    <citation type="submission" date="2021-10" db="EMBL/GenBank/DDBJ databases">
        <authorList>
            <person name="Hussein R."/>
            <person name="Harrison J."/>
            <person name="Studholme D.J."/>
            <person name="Vicente J."/>
            <person name="Grant M."/>
        </authorList>
    </citation>
    <scope>NUCLEOTIDE SEQUENCE</scope>
    <source>
        <strain evidence="2">NCPPB 2970</strain>
    </source>
</reference>
<organism evidence="2 3">
    <name type="scientific">Xanthomonas campestris pv. papavericola</name>
    <dbReference type="NCBI Taxonomy" id="487881"/>
    <lineage>
        <taxon>Bacteria</taxon>
        <taxon>Pseudomonadati</taxon>
        <taxon>Pseudomonadota</taxon>
        <taxon>Gammaproteobacteria</taxon>
        <taxon>Lysobacterales</taxon>
        <taxon>Lysobacteraceae</taxon>
        <taxon>Xanthomonas</taxon>
    </lineage>
</organism>
<reference evidence="2" key="2">
    <citation type="submission" date="2024-01" db="EMBL/GenBank/DDBJ databases">
        <title>Long-read genome sequencing of X. campestris pv. papavericola.</title>
        <authorList>
            <person name="Hussain R.M.F."/>
            <person name="Greer S."/>
            <person name="Harrison J."/>
            <person name="Grant M."/>
            <person name="Vicente J."/>
            <person name="Studholme D.J."/>
        </authorList>
    </citation>
    <scope>NUCLEOTIDE SEQUENCE</scope>
    <source>
        <strain evidence="2">NCPPB 2970</strain>
    </source>
</reference>
<accession>A0AAJ2X1A8</accession>